<dbReference type="Proteomes" id="UP001299608">
    <property type="component" value="Unassembled WGS sequence"/>
</dbReference>
<name>A0AAW5BYS9_9FIRM</name>
<accession>A0AAW5BYS9</accession>
<dbReference type="InterPro" id="IPR032560">
    <property type="entry name" value="DUF4932"/>
</dbReference>
<protein>
    <submittedName>
        <fullName evidence="2">DUF4932 domain-containing protein</fullName>
    </submittedName>
</protein>
<reference evidence="2" key="1">
    <citation type="submission" date="2022-01" db="EMBL/GenBank/DDBJ databases">
        <title>Collection of gut derived symbiotic bacterial strains cultured from healthy donors.</title>
        <authorList>
            <person name="Lin H."/>
            <person name="Kohout C."/>
            <person name="Waligurski E."/>
            <person name="Pamer E.G."/>
        </authorList>
    </citation>
    <scope>NUCLEOTIDE SEQUENCE</scope>
    <source>
        <strain evidence="2">DFI.6.55</strain>
    </source>
</reference>
<feature type="compositionally biased region" description="Polar residues" evidence="1">
    <location>
        <begin position="55"/>
        <end position="82"/>
    </location>
</feature>
<comment type="caution">
    <text evidence="2">The sequence shown here is derived from an EMBL/GenBank/DDBJ whole genome shotgun (WGS) entry which is preliminary data.</text>
</comment>
<evidence type="ECO:0000256" key="1">
    <source>
        <dbReference type="SAM" id="MobiDB-lite"/>
    </source>
</evidence>
<dbReference type="AlphaFoldDB" id="A0AAW5BYS9"/>
<gene>
    <name evidence="2" type="ORF">L0N08_06270</name>
</gene>
<organism evidence="2 3">
    <name type="scientific">Enterocloster aldenensis</name>
    <dbReference type="NCBI Taxonomy" id="358742"/>
    <lineage>
        <taxon>Bacteria</taxon>
        <taxon>Bacillati</taxon>
        <taxon>Bacillota</taxon>
        <taxon>Clostridia</taxon>
        <taxon>Lachnospirales</taxon>
        <taxon>Lachnospiraceae</taxon>
        <taxon>Enterocloster</taxon>
    </lineage>
</organism>
<feature type="compositionally biased region" description="Basic and acidic residues" evidence="1">
    <location>
        <begin position="83"/>
        <end position="96"/>
    </location>
</feature>
<evidence type="ECO:0000313" key="2">
    <source>
        <dbReference type="EMBL" id="MCG4745013.1"/>
    </source>
</evidence>
<evidence type="ECO:0000313" key="3">
    <source>
        <dbReference type="Proteomes" id="UP001299608"/>
    </source>
</evidence>
<sequence length="453" mass="50878">MRLISCKAGAADGQYDERQVCMVRRMMVSVILAFMVLLTGCSQMNHGGTAAPSLTAGTEKQEPQITGHTDSSPEPQTTGHSDSSPEPHTGHSDSSPESRTTALWDSDALMKDLYTEAPYSVSYSELIDTYLIACGLYFDFGSPYLFPADAMVDYEETIEYFSPYKDHAFIRDLGAFVDGQGMNASMNVYVPLLQYAVSSKEKGECIGNIQSYVFQTDEAFYNFLENLHQFYDDTHAAAFFERSAIHRQLEQHIQSGMAGVPVITYFNAAESYTGTKDKLFPQQTLHYATCLSVYKSRNNASFHQIPVNGDMYFLSYQSPLGYDGNFHIQDMLETTIHESLHPFINPGVELQQELIQSLAGNKNPADYTSSIYVNMPWYRITDEAIVRAVQARIYREAGHGDGTAAKQLLDRQTGIANLYPIYDSLAEYESNREEYPCIDDYLQVLIPLYLEGR</sequence>
<dbReference type="Pfam" id="PF16286">
    <property type="entry name" value="DUF4932"/>
    <property type="match status" value="1"/>
</dbReference>
<dbReference type="RefSeq" id="WP_238053441.1">
    <property type="nucleotide sequence ID" value="NZ_JAKNGE010000006.1"/>
</dbReference>
<proteinExistence type="predicted"/>
<dbReference type="EMBL" id="JAKNGE010000006">
    <property type="protein sequence ID" value="MCG4745013.1"/>
    <property type="molecule type" value="Genomic_DNA"/>
</dbReference>
<feature type="region of interest" description="Disordered" evidence="1">
    <location>
        <begin position="50"/>
        <end position="100"/>
    </location>
</feature>